<dbReference type="STRING" id="29139.ENSVURP00010030221"/>
<dbReference type="Ensembl" id="ENSVURT00010034404.1">
    <property type="protein sequence ID" value="ENSVURP00010030221.1"/>
    <property type="gene ID" value="ENSVURG00010023110.1"/>
</dbReference>
<keyword evidence="2" id="KW-1185">Reference proteome</keyword>
<name>A0A4X2M7R1_VOMUR</name>
<dbReference type="AlphaFoldDB" id="A0A4X2M7R1"/>
<evidence type="ECO:0000313" key="1">
    <source>
        <dbReference type="Ensembl" id="ENSVURP00010030221.1"/>
    </source>
</evidence>
<evidence type="ECO:0000313" key="2">
    <source>
        <dbReference type="Proteomes" id="UP000314987"/>
    </source>
</evidence>
<sequence length="59" mass="6624">SWKTFLVRNGKLHPDDRCKVKKLSDTLIITTDNNTSQWTSAFVTAASDISIALVILIYL</sequence>
<reference evidence="1" key="2">
    <citation type="submission" date="2025-08" db="UniProtKB">
        <authorList>
            <consortium name="Ensembl"/>
        </authorList>
    </citation>
    <scope>IDENTIFICATION</scope>
</reference>
<reference evidence="2" key="1">
    <citation type="submission" date="2018-12" db="EMBL/GenBank/DDBJ databases">
        <authorList>
            <person name="Yazar S."/>
        </authorList>
    </citation>
    <scope>NUCLEOTIDE SEQUENCE [LARGE SCALE GENOMIC DNA]</scope>
</reference>
<accession>A0A4X2M7R1</accession>
<organism evidence="1 2">
    <name type="scientific">Vombatus ursinus</name>
    <name type="common">Common wombat</name>
    <dbReference type="NCBI Taxonomy" id="29139"/>
    <lineage>
        <taxon>Eukaryota</taxon>
        <taxon>Metazoa</taxon>
        <taxon>Chordata</taxon>
        <taxon>Craniata</taxon>
        <taxon>Vertebrata</taxon>
        <taxon>Euteleostomi</taxon>
        <taxon>Mammalia</taxon>
        <taxon>Metatheria</taxon>
        <taxon>Diprotodontia</taxon>
        <taxon>Vombatidae</taxon>
        <taxon>Vombatus</taxon>
    </lineage>
</organism>
<proteinExistence type="predicted"/>
<protein>
    <submittedName>
        <fullName evidence="1">Uncharacterized protein</fullName>
    </submittedName>
</protein>
<dbReference type="Proteomes" id="UP000314987">
    <property type="component" value="Unassembled WGS sequence"/>
</dbReference>
<reference evidence="1" key="3">
    <citation type="submission" date="2025-09" db="UniProtKB">
        <authorList>
            <consortium name="Ensembl"/>
        </authorList>
    </citation>
    <scope>IDENTIFICATION</scope>
</reference>